<dbReference type="EMBL" id="JACXVP010000010">
    <property type="protein sequence ID" value="KAG5579471.1"/>
    <property type="molecule type" value="Genomic_DNA"/>
</dbReference>
<dbReference type="AlphaFoldDB" id="A0A9J5WVV8"/>
<proteinExistence type="predicted"/>
<keyword evidence="2" id="KW-1185">Reference proteome</keyword>
<dbReference type="Proteomes" id="UP000824120">
    <property type="component" value="Chromosome 10"/>
</dbReference>
<reference evidence="1 2" key="1">
    <citation type="submission" date="2020-09" db="EMBL/GenBank/DDBJ databases">
        <title>De no assembly of potato wild relative species, Solanum commersonii.</title>
        <authorList>
            <person name="Cho K."/>
        </authorList>
    </citation>
    <scope>NUCLEOTIDE SEQUENCE [LARGE SCALE GENOMIC DNA]</scope>
    <source>
        <strain evidence="1">LZ3.2</strain>
        <tissue evidence="1">Leaf</tissue>
    </source>
</reference>
<name>A0A9J5WVV8_SOLCO</name>
<evidence type="ECO:0000313" key="2">
    <source>
        <dbReference type="Proteomes" id="UP000824120"/>
    </source>
</evidence>
<protein>
    <submittedName>
        <fullName evidence="1">Uncharacterized protein</fullName>
    </submittedName>
</protein>
<accession>A0A9J5WVV8</accession>
<comment type="caution">
    <text evidence="1">The sequence shown here is derived from an EMBL/GenBank/DDBJ whole genome shotgun (WGS) entry which is preliminary data.</text>
</comment>
<organism evidence="1 2">
    <name type="scientific">Solanum commersonii</name>
    <name type="common">Commerson's wild potato</name>
    <name type="synonym">Commerson's nightshade</name>
    <dbReference type="NCBI Taxonomy" id="4109"/>
    <lineage>
        <taxon>Eukaryota</taxon>
        <taxon>Viridiplantae</taxon>
        <taxon>Streptophyta</taxon>
        <taxon>Embryophyta</taxon>
        <taxon>Tracheophyta</taxon>
        <taxon>Spermatophyta</taxon>
        <taxon>Magnoliopsida</taxon>
        <taxon>eudicotyledons</taxon>
        <taxon>Gunneridae</taxon>
        <taxon>Pentapetalae</taxon>
        <taxon>asterids</taxon>
        <taxon>lamiids</taxon>
        <taxon>Solanales</taxon>
        <taxon>Solanaceae</taxon>
        <taxon>Solanoideae</taxon>
        <taxon>Solaneae</taxon>
        <taxon>Solanum</taxon>
    </lineage>
</organism>
<evidence type="ECO:0000313" key="1">
    <source>
        <dbReference type="EMBL" id="KAG5579471.1"/>
    </source>
</evidence>
<gene>
    <name evidence="1" type="ORF">H5410_050098</name>
</gene>
<sequence length="85" mass="10002">MGLATVHFKEQMVKLRVLKVMNKSVLHNYLREYQSSDEIFMVYEHEDIVAEDIDQQMAQSNNVGSSSRSHDREMQVQLEEIVRTM</sequence>